<dbReference type="Proteomes" id="UP000603602">
    <property type="component" value="Unassembled WGS sequence"/>
</dbReference>
<evidence type="ECO:0000313" key="20">
    <source>
        <dbReference type="EMBL" id="MBD8502557.1"/>
    </source>
</evidence>
<dbReference type="PROSITE" id="PS01315">
    <property type="entry name" value="CDS"/>
    <property type="match status" value="1"/>
</dbReference>
<evidence type="ECO:0000256" key="4">
    <source>
        <dbReference type="ARBA" id="ARBA00005189"/>
    </source>
</evidence>
<feature type="transmembrane region" description="Helical" evidence="19">
    <location>
        <begin position="181"/>
        <end position="201"/>
    </location>
</feature>
<protein>
    <recommendedName>
        <fullName evidence="7 18">Phosphatidate cytidylyltransferase</fullName>
        <ecNumber evidence="6 18">2.7.7.41</ecNumber>
    </recommendedName>
</protein>
<evidence type="ECO:0000256" key="6">
    <source>
        <dbReference type="ARBA" id="ARBA00012487"/>
    </source>
</evidence>
<dbReference type="PANTHER" id="PTHR46382:SF1">
    <property type="entry name" value="PHOSPHATIDATE CYTIDYLYLTRANSFERASE"/>
    <property type="match status" value="1"/>
</dbReference>
<evidence type="ECO:0000256" key="7">
    <source>
        <dbReference type="ARBA" id="ARBA00019373"/>
    </source>
</evidence>
<organism evidence="20 21">
    <name type="scientific">Thauera sedimentorum</name>
    <dbReference type="NCBI Taxonomy" id="2767595"/>
    <lineage>
        <taxon>Bacteria</taxon>
        <taxon>Pseudomonadati</taxon>
        <taxon>Pseudomonadota</taxon>
        <taxon>Betaproteobacteria</taxon>
        <taxon>Rhodocyclales</taxon>
        <taxon>Zoogloeaceae</taxon>
        <taxon>Thauera</taxon>
    </lineage>
</organism>
<dbReference type="PANTHER" id="PTHR46382">
    <property type="entry name" value="PHOSPHATIDATE CYTIDYLYLTRANSFERASE"/>
    <property type="match status" value="1"/>
</dbReference>
<feature type="transmembrane region" description="Helical" evidence="19">
    <location>
        <begin position="140"/>
        <end position="160"/>
    </location>
</feature>
<keyword evidence="21" id="KW-1185">Reference proteome</keyword>
<name>A0ABR9B8I7_9RHOO</name>
<evidence type="ECO:0000256" key="2">
    <source>
        <dbReference type="ARBA" id="ARBA00004651"/>
    </source>
</evidence>
<keyword evidence="11 18" id="KW-0812">Transmembrane</keyword>
<dbReference type="EMBL" id="JACYTO010000001">
    <property type="protein sequence ID" value="MBD8502557.1"/>
    <property type="molecule type" value="Genomic_DNA"/>
</dbReference>
<evidence type="ECO:0000256" key="9">
    <source>
        <dbReference type="ARBA" id="ARBA00022516"/>
    </source>
</evidence>
<keyword evidence="10 18" id="KW-0808">Transferase</keyword>
<keyword evidence="12 18" id="KW-0548">Nucleotidyltransferase</keyword>
<comment type="pathway">
    <text evidence="4">Lipid metabolism.</text>
</comment>
<evidence type="ECO:0000256" key="16">
    <source>
        <dbReference type="ARBA" id="ARBA00023209"/>
    </source>
</evidence>
<keyword evidence="15 19" id="KW-0472">Membrane</keyword>
<reference evidence="21" key="1">
    <citation type="submission" date="2023-07" db="EMBL/GenBank/DDBJ databases">
        <title>Thauera sp. CAU 1555 isolated from sand of Yaerae Beach.</title>
        <authorList>
            <person name="Kim W."/>
        </authorList>
    </citation>
    <scope>NUCLEOTIDE SEQUENCE [LARGE SCALE GENOMIC DNA]</scope>
    <source>
        <strain evidence="21">CAU 1555</strain>
    </source>
</reference>
<keyword evidence="14" id="KW-0443">Lipid metabolism</keyword>
<evidence type="ECO:0000256" key="13">
    <source>
        <dbReference type="ARBA" id="ARBA00022989"/>
    </source>
</evidence>
<evidence type="ECO:0000256" key="18">
    <source>
        <dbReference type="RuleBase" id="RU003938"/>
    </source>
</evidence>
<feature type="transmembrane region" description="Helical" evidence="19">
    <location>
        <begin position="55"/>
        <end position="74"/>
    </location>
</feature>
<keyword evidence="8" id="KW-1003">Cell membrane</keyword>
<evidence type="ECO:0000256" key="15">
    <source>
        <dbReference type="ARBA" id="ARBA00023136"/>
    </source>
</evidence>
<keyword evidence="16" id="KW-0594">Phospholipid biosynthesis</keyword>
<evidence type="ECO:0000256" key="12">
    <source>
        <dbReference type="ARBA" id="ARBA00022695"/>
    </source>
</evidence>
<keyword evidence="17" id="KW-1208">Phospholipid metabolism</keyword>
<feature type="transmembrane region" description="Helical" evidence="19">
    <location>
        <begin position="111"/>
        <end position="134"/>
    </location>
</feature>
<feature type="transmembrane region" description="Helical" evidence="19">
    <location>
        <begin position="28"/>
        <end position="46"/>
    </location>
</feature>
<comment type="subcellular location">
    <subcellularLocation>
        <location evidence="2">Cell membrane</location>
        <topology evidence="2">Multi-pass membrane protein</topology>
    </subcellularLocation>
</comment>
<dbReference type="Pfam" id="PF01148">
    <property type="entry name" value="CTP_transf_1"/>
    <property type="match status" value="1"/>
</dbReference>
<dbReference type="InterPro" id="IPR000374">
    <property type="entry name" value="PC_trans"/>
</dbReference>
<feature type="transmembrane region" description="Helical" evidence="19">
    <location>
        <begin position="207"/>
        <end position="229"/>
    </location>
</feature>
<feature type="transmembrane region" description="Helical" evidence="19">
    <location>
        <begin position="86"/>
        <end position="104"/>
    </location>
</feature>
<evidence type="ECO:0000256" key="5">
    <source>
        <dbReference type="ARBA" id="ARBA00010185"/>
    </source>
</evidence>
<evidence type="ECO:0000256" key="19">
    <source>
        <dbReference type="SAM" id="Phobius"/>
    </source>
</evidence>
<evidence type="ECO:0000256" key="1">
    <source>
        <dbReference type="ARBA" id="ARBA00001698"/>
    </source>
</evidence>
<comment type="catalytic activity">
    <reaction evidence="1 18">
        <text>a 1,2-diacyl-sn-glycero-3-phosphate + CTP + H(+) = a CDP-1,2-diacyl-sn-glycerol + diphosphate</text>
        <dbReference type="Rhea" id="RHEA:16229"/>
        <dbReference type="ChEBI" id="CHEBI:15378"/>
        <dbReference type="ChEBI" id="CHEBI:33019"/>
        <dbReference type="ChEBI" id="CHEBI:37563"/>
        <dbReference type="ChEBI" id="CHEBI:58332"/>
        <dbReference type="ChEBI" id="CHEBI:58608"/>
        <dbReference type="EC" id="2.7.7.41"/>
    </reaction>
</comment>
<evidence type="ECO:0000256" key="14">
    <source>
        <dbReference type="ARBA" id="ARBA00023098"/>
    </source>
</evidence>
<keyword evidence="9" id="KW-0444">Lipid biosynthesis</keyword>
<evidence type="ECO:0000256" key="10">
    <source>
        <dbReference type="ARBA" id="ARBA00022679"/>
    </source>
</evidence>
<dbReference type="RefSeq" id="WP_187717333.1">
    <property type="nucleotide sequence ID" value="NZ_JACTAH010000001.1"/>
</dbReference>
<comment type="caution">
    <text evidence="20">The sequence shown here is derived from an EMBL/GenBank/DDBJ whole genome shotgun (WGS) entry which is preliminary data.</text>
</comment>
<gene>
    <name evidence="20" type="ORF">IFO67_06635</name>
</gene>
<evidence type="ECO:0000256" key="11">
    <source>
        <dbReference type="ARBA" id="ARBA00022692"/>
    </source>
</evidence>
<sequence length="275" mass="28919">MLKTRIITAVLLLGALLGAVFYLSPAGWLLFCAVVCVAAAWEWGALTRLPRAQRVALALFLGAACLLVGLATGLGGGQMRAPWPLAGLYLLSASFWLIALPLWLRRKWQVSGLGAAAAVGLIVLLPPALALAHLRQLGPWLLLAALAICWVADIAAYFSGRAFGRRKLAPGISPGKTWEGVYGAVAGVLVYGFIAITWLFAPAWTPAGLLLLTVALVALTGLSVVGDLFESLLKRQAGLKDSGKLLPGHGGVLDRIDSLTSTLPLVGLAALWFVR</sequence>
<evidence type="ECO:0000256" key="8">
    <source>
        <dbReference type="ARBA" id="ARBA00022475"/>
    </source>
</evidence>
<dbReference type="GO" id="GO:0016779">
    <property type="term" value="F:nucleotidyltransferase activity"/>
    <property type="evidence" value="ECO:0007669"/>
    <property type="project" value="UniProtKB-KW"/>
</dbReference>
<evidence type="ECO:0000256" key="17">
    <source>
        <dbReference type="ARBA" id="ARBA00023264"/>
    </source>
</evidence>
<proteinExistence type="inferred from homology"/>
<comment type="similarity">
    <text evidence="5 18">Belongs to the CDS family.</text>
</comment>
<dbReference type="EC" id="2.7.7.41" evidence="6 18"/>
<comment type="pathway">
    <text evidence="3 18">Phospholipid metabolism; CDP-diacylglycerol biosynthesis; CDP-diacylglycerol from sn-glycerol 3-phosphate: step 3/3.</text>
</comment>
<evidence type="ECO:0000256" key="3">
    <source>
        <dbReference type="ARBA" id="ARBA00005119"/>
    </source>
</evidence>
<keyword evidence="13 19" id="KW-1133">Transmembrane helix</keyword>
<accession>A0ABR9B8I7</accession>
<evidence type="ECO:0000313" key="21">
    <source>
        <dbReference type="Proteomes" id="UP000603602"/>
    </source>
</evidence>